<feature type="domain" description="Ketosynthase family 3 (KS3)" evidence="3">
    <location>
        <begin position="33"/>
        <end position="406"/>
    </location>
</feature>
<sequence>MWRRRCVTLRRKAAGGFVAEPPKRGKLGAMSWSDSIAVIGLACRVPGADSAAALWRLLRAGGCAITPTDRWESAEPGGGYGGFLDDVAGFDAAFFGIAPREAAAMDPQQRLALELGWSAVEDAGVLPAALAGTATGVFVGAMGGDYAVLAARGGAATLSPHTFTGVQRGMIANRLSYVLGARGPSLTVDTGQSSSLVAVQLACESLLRGESTVALAGGVNLLLTPEQGLAAARAGALSPSGDSRPFDVAANGFVRAEGGAFVLLKPAAAAAADGDEVYCLLRGGAVNNDGGGESVAAPQVRAQAEVIRLACANAGWRRPSWATSSCTAPAPARATRSRRRRSARRWAPAGPPASRCWSARSSRTSATWRPPPASWALSRWPWRCAAASCRRASTTPHRTRRSRSTS</sequence>
<organism evidence="4 5">
    <name type="scientific">Phytohabitans suffuscus</name>
    <dbReference type="NCBI Taxonomy" id="624315"/>
    <lineage>
        <taxon>Bacteria</taxon>
        <taxon>Bacillati</taxon>
        <taxon>Actinomycetota</taxon>
        <taxon>Actinomycetes</taxon>
        <taxon>Micromonosporales</taxon>
        <taxon>Micromonosporaceae</taxon>
    </lineage>
</organism>
<dbReference type="AlphaFoldDB" id="A0A6F8YU46"/>
<dbReference type="InterPro" id="IPR014030">
    <property type="entry name" value="Ketoacyl_synth_N"/>
</dbReference>
<dbReference type="Gene3D" id="3.40.47.10">
    <property type="match status" value="1"/>
</dbReference>
<dbReference type="PANTHER" id="PTHR43775">
    <property type="entry name" value="FATTY ACID SYNTHASE"/>
    <property type="match status" value="1"/>
</dbReference>
<feature type="compositionally biased region" description="Low complexity" evidence="2">
    <location>
        <begin position="322"/>
        <end position="334"/>
    </location>
</feature>
<feature type="compositionally biased region" description="Basic residues" evidence="2">
    <location>
        <begin position="335"/>
        <end position="344"/>
    </location>
</feature>
<keyword evidence="1" id="KW-0808">Transferase</keyword>
<dbReference type="InterPro" id="IPR050091">
    <property type="entry name" value="PKS_NRPS_Biosynth_Enz"/>
</dbReference>
<dbReference type="EMBL" id="AP022871">
    <property type="protein sequence ID" value="BCB89361.1"/>
    <property type="molecule type" value="Genomic_DNA"/>
</dbReference>
<dbReference type="SMART" id="SM00825">
    <property type="entry name" value="PKS_KS"/>
    <property type="match status" value="1"/>
</dbReference>
<evidence type="ECO:0000313" key="4">
    <source>
        <dbReference type="EMBL" id="BCB89361.1"/>
    </source>
</evidence>
<evidence type="ECO:0000256" key="2">
    <source>
        <dbReference type="SAM" id="MobiDB-lite"/>
    </source>
</evidence>
<reference evidence="4 5" key="1">
    <citation type="submission" date="2020-03" db="EMBL/GenBank/DDBJ databases">
        <title>Whole genome shotgun sequence of Phytohabitans suffuscus NBRC 105367.</title>
        <authorList>
            <person name="Komaki H."/>
            <person name="Tamura T."/>
        </authorList>
    </citation>
    <scope>NUCLEOTIDE SEQUENCE [LARGE SCALE GENOMIC DNA]</scope>
    <source>
        <strain evidence="4 5">NBRC 105367</strain>
    </source>
</reference>
<feature type="compositionally biased region" description="Low complexity" evidence="2">
    <location>
        <begin position="345"/>
        <end position="368"/>
    </location>
</feature>
<dbReference type="SUPFAM" id="SSF53901">
    <property type="entry name" value="Thiolase-like"/>
    <property type="match status" value="2"/>
</dbReference>
<accession>A0A6F8YU46</accession>
<dbReference type="InterPro" id="IPR016039">
    <property type="entry name" value="Thiolase-like"/>
</dbReference>
<dbReference type="GO" id="GO:0004312">
    <property type="term" value="F:fatty acid synthase activity"/>
    <property type="evidence" value="ECO:0007669"/>
    <property type="project" value="TreeGrafter"/>
</dbReference>
<dbReference type="InterPro" id="IPR020841">
    <property type="entry name" value="PKS_Beta-ketoAc_synthase_dom"/>
</dbReference>
<keyword evidence="5" id="KW-1185">Reference proteome</keyword>
<dbReference type="Proteomes" id="UP000503011">
    <property type="component" value="Chromosome"/>
</dbReference>
<dbReference type="GO" id="GO:0006633">
    <property type="term" value="P:fatty acid biosynthetic process"/>
    <property type="evidence" value="ECO:0007669"/>
    <property type="project" value="TreeGrafter"/>
</dbReference>
<feature type="region of interest" description="Disordered" evidence="2">
    <location>
        <begin position="322"/>
        <end position="372"/>
    </location>
</feature>
<proteinExistence type="predicted"/>
<evidence type="ECO:0000256" key="1">
    <source>
        <dbReference type="ARBA" id="ARBA00022679"/>
    </source>
</evidence>
<protein>
    <recommendedName>
        <fullName evidence="3">Ketosynthase family 3 (KS3) domain-containing protein</fullName>
    </recommendedName>
</protein>
<evidence type="ECO:0000259" key="3">
    <source>
        <dbReference type="PROSITE" id="PS52004"/>
    </source>
</evidence>
<dbReference type="CDD" id="cd00833">
    <property type="entry name" value="PKS"/>
    <property type="match status" value="1"/>
</dbReference>
<dbReference type="PANTHER" id="PTHR43775:SF51">
    <property type="entry name" value="INACTIVE PHENOLPHTHIOCEROL SYNTHESIS POLYKETIDE SYNTHASE TYPE I PKS1-RELATED"/>
    <property type="match status" value="1"/>
</dbReference>
<evidence type="ECO:0000313" key="5">
    <source>
        <dbReference type="Proteomes" id="UP000503011"/>
    </source>
</evidence>
<dbReference type="Pfam" id="PF00109">
    <property type="entry name" value="ketoacyl-synt"/>
    <property type="match status" value="1"/>
</dbReference>
<gene>
    <name evidence="4" type="ORF">Psuf_066740</name>
</gene>
<name>A0A6F8YU46_9ACTN</name>
<dbReference type="KEGG" id="psuu:Psuf_066740"/>
<dbReference type="PROSITE" id="PS52004">
    <property type="entry name" value="KS3_2"/>
    <property type="match status" value="1"/>
</dbReference>
<reference evidence="4 5" key="2">
    <citation type="submission" date="2020-03" db="EMBL/GenBank/DDBJ databases">
        <authorList>
            <person name="Ichikawa N."/>
            <person name="Kimura A."/>
            <person name="Kitahashi Y."/>
            <person name="Uohara A."/>
        </authorList>
    </citation>
    <scope>NUCLEOTIDE SEQUENCE [LARGE SCALE GENOMIC DNA]</scope>
    <source>
        <strain evidence="4 5">NBRC 105367</strain>
    </source>
</reference>